<comment type="caution">
    <text evidence="1">The sequence shown here is derived from an EMBL/GenBank/DDBJ whole genome shotgun (WGS) entry which is preliminary data.</text>
</comment>
<sequence length="162" mass="18879">MMFICSRGKDDYLTGAVPQPMKEDPKFKGWKEVKYIYSDIEDTTEAFEIEGILHDLRQGDLFATQYFNLLARYWQQLDMFETIKWDCPMDAIKYKKIRHGVLLILPMTTDQEKGDLGVITTKNQVTPKTCAGNSMGNQWIRSHHILKMIEKVEDTMPPLRLT</sequence>
<dbReference type="AlphaFoldDB" id="A0A438JQQ1"/>
<evidence type="ECO:0000313" key="1">
    <source>
        <dbReference type="EMBL" id="RVX11279.1"/>
    </source>
</evidence>
<evidence type="ECO:0000313" key="2">
    <source>
        <dbReference type="Proteomes" id="UP000288805"/>
    </source>
</evidence>
<dbReference type="Proteomes" id="UP000288805">
    <property type="component" value="Unassembled WGS sequence"/>
</dbReference>
<evidence type="ECO:0008006" key="3">
    <source>
        <dbReference type="Google" id="ProtNLM"/>
    </source>
</evidence>
<dbReference type="EMBL" id="QGNW01000031">
    <property type="protein sequence ID" value="RVX11279.1"/>
    <property type="molecule type" value="Genomic_DNA"/>
</dbReference>
<protein>
    <recommendedName>
        <fullName evidence="3">Retrotransposon gag domain-containing protein</fullName>
    </recommendedName>
</protein>
<name>A0A438JQQ1_VITVI</name>
<proteinExistence type="predicted"/>
<organism evidence="1 2">
    <name type="scientific">Vitis vinifera</name>
    <name type="common">Grape</name>
    <dbReference type="NCBI Taxonomy" id="29760"/>
    <lineage>
        <taxon>Eukaryota</taxon>
        <taxon>Viridiplantae</taxon>
        <taxon>Streptophyta</taxon>
        <taxon>Embryophyta</taxon>
        <taxon>Tracheophyta</taxon>
        <taxon>Spermatophyta</taxon>
        <taxon>Magnoliopsida</taxon>
        <taxon>eudicotyledons</taxon>
        <taxon>Gunneridae</taxon>
        <taxon>Pentapetalae</taxon>
        <taxon>rosids</taxon>
        <taxon>Vitales</taxon>
        <taxon>Vitaceae</taxon>
        <taxon>Viteae</taxon>
        <taxon>Vitis</taxon>
    </lineage>
</organism>
<accession>A0A438JQQ1</accession>
<reference evidence="1 2" key="1">
    <citation type="journal article" date="2018" name="PLoS Genet.">
        <title>Population sequencing reveals clonal diversity and ancestral inbreeding in the grapevine cultivar Chardonnay.</title>
        <authorList>
            <person name="Roach M.J."/>
            <person name="Johnson D.L."/>
            <person name="Bohlmann J."/>
            <person name="van Vuuren H.J."/>
            <person name="Jones S.J."/>
            <person name="Pretorius I.S."/>
            <person name="Schmidt S.A."/>
            <person name="Borneman A.R."/>
        </authorList>
    </citation>
    <scope>NUCLEOTIDE SEQUENCE [LARGE SCALE GENOMIC DNA]</scope>
    <source>
        <strain evidence="2">cv. Chardonnay</strain>
        <tissue evidence="1">Leaf</tissue>
    </source>
</reference>
<gene>
    <name evidence="1" type="ORF">CK203_019734</name>
</gene>